<reference evidence="2 3" key="1">
    <citation type="submission" date="2020-03" db="EMBL/GenBank/DDBJ databases">
        <title>Whole genome shotgun sequence of Phytohabitans houttuyneae NBRC 108639.</title>
        <authorList>
            <person name="Komaki H."/>
            <person name="Tamura T."/>
        </authorList>
    </citation>
    <scope>NUCLEOTIDE SEQUENCE [LARGE SCALE GENOMIC DNA]</scope>
    <source>
        <strain evidence="2 3">NBRC 108639</strain>
    </source>
</reference>
<gene>
    <name evidence="2" type="ORF">Phou_077600</name>
</gene>
<evidence type="ECO:0000313" key="2">
    <source>
        <dbReference type="EMBL" id="GFJ83580.1"/>
    </source>
</evidence>
<sequence>MSGDLPVPTSFSQSSHELVAATFVLRPTCISGFVWLLRSLSVPAAIQNLIIEELGMSNAAEPPDQIGVFLTTPRALTESAESRTRSRQPHLPNFAAGAVAEHNTKDPATTAREWIMQLCDRDLPMDAYELRAVGSRHDALSSVMPVSWSIFDADQSTLERHVGVHGDGDIGEPTVRRRPPRE</sequence>
<protein>
    <submittedName>
        <fullName evidence="2">Uncharacterized protein</fullName>
    </submittedName>
</protein>
<dbReference type="Proteomes" id="UP000482800">
    <property type="component" value="Unassembled WGS sequence"/>
</dbReference>
<organism evidence="2 3">
    <name type="scientific">Phytohabitans houttuyneae</name>
    <dbReference type="NCBI Taxonomy" id="1076126"/>
    <lineage>
        <taxon>Bacteria</taxon>
        <taxon>Bacillati</taxon>
        <taxon>Actinomycetota</taxon>
        <taxon>Actinomycetes</taxon>
        <taxon>Micromonosporales</taxon>
        <taxon>Micromonosporaceae</taxon>
    </lineage>
</organism>
<comment type="caution">
    <text evidence="2">The sequence shown here is derived from an EMBL/GenBank/DDBJ whole genome shotgun (WGS) entry which is preliminary data.</text>
</comment>
<accession>A0A6V8KJH8</accession>
<keyword evidence="3" id="KW-1185">Reference proteome</keyword>
<evidence type="ECO:0000313" key="3">
    <source>
        <dbReference type="Proteomes" id="UP000482800"/>
    </source>
</evidence>
<dbReference type="EMBL" id="BLPF01000003">
    <property type="protein sequence ID" value="GFJ83580.1"/>
    <property type="molecule type" value="Genomic_DNA"/>
</dbReference>
<dbReference type="RefSeq" id="WP_173066269.1">
    <property type="nucleotide sequence ID" value="NZ_BLPF01000003.1"/>
</dbReference>
<evidence type="ECO:0000256" key="1">
    <source>
        <dbReference type="SAM" id="MobiDB-lite"/>
    </source>
</evidence>
<dbReference type="AlphaFoldDB" id="A0A6V8KJH8"/>
<name>A0A6V8KJH8_9ACTN</name>
<proteinExistence type="predicted"/>
<reference evidence="2 3" key="2">
    <citation type="submission" date="2020-03" db="EMBL/GenBank/DDBJ databases">
        <authorList>
            <person name="Ichikawa N."/>
            <person name="Kimura A."/>
            <person name="Kitahashi Y."/>
            <person name="Uohara A."/>
        </authorList>
    </citation>
    <scope>NUCLEOTIDE SEQUENCE [LARGE SCALE GENOMIC DNA]</scope>
    <source>
        <strain evidence="2 3">NBRC 108639</strain>
    </source>
</reference>
<feature type="region of interest" description="Disordered" evidence="1">
    <location>
        <begin position="162"/>
        <end position="182"/>
    </location>
</feature>